<name>A0AAN8PI28_POLSC</name>
<proteinExistence type="inferred from homology"/>
<dbReference type="Proteomes" id="UP001372834">
    <property type="component" value="Unassembled WGS sequence"/>
</dbReference>
<evidence type="ECO:0000313" key="9">
    <source>
        <dbReference type="Proteomes" id="UP001372834"/>
    </source>
</evidence>
<evidence type="ECO:0000256" key="2">
    <source>
        <dbReference type="ARBA" id="ARBA00005308"/>
    </source>
</evidence>
<comment type="similarity">
    <text evidence="2">Belongs to the TMEM200 family.</text>
</comment>
<feature type="region of interest" description="Disordered" evidence="6">
    <location>
        <begin position="83"/>
        <end position="132"/>
    </location>
</feature>
<keyword evidence="3 7" id="KW-0812">Transmembrane</keyword>
<feature type="compositionally biased region" description="Basic and acidic residues" evidence="6">
    <location>
        <begin position="119"/>
        <end position="129"/>
    </location>
</feature>
<gene>
    <name evidence="8" type="ORF">RUM43_013509</name>
</gene>
<feature type="transmembrane region" description="Helical" evidence="7">
    <location>
        <begin position="39"/>
        <end position="60"/>
    </location>
</feature>
<evidence type="ECO:0000256" key="6">
    <source>
        <dbReference type="SAM" id="MobiDB-lite"/>
    </source>
</evidence>
<protein>
    <submittedName>
        <fullName evidence="8">Uncharacterized protein</fullName>
    </submittedName>
</protein>
<reference evidence="8 9" key="1">
    <citation type="submission" date="2023-10" db="EMBL/GenBank/DDBJ databases">
        <title>Genomes of two closely related lineages of the louse Polyplax serrata with different host specificities.</title>
        <authorList>
            <person name="Martinu J."/>
            <person name="Tarabai H."/>
            <person name="Stefka J."/>
            <person name="Hypsa V."/>
        </authorList>
    </citation>
    <scope>NUCLEOTIDE SEQUENCE [LARGE SCALE GENOMIC DNA]</scope>
    <source>
        <strain evidence="8">HR10_N</strain>
    </source>
</reference>
<sequence length="236" mass="26007">MKKACYYADQLSIRSETRGNSTVRVKNESRGFHLNNLSYAGPIVMGIGGFIVVAACVMTFEARDSAAKVVPARFKANLNSSIRDRESTMPSHSSKCLQRLESKRTASSQTGGSSGVYKLDSKTESEWSPKCEPTGRNALTAAFAQLSLELLENSSFNESRQWPRRKFSEVKLNKSPSAPDLASENTPVQNNGVLVEMIDRLSPDFASKLPNKLAQLEIPHHLGKKSLHFILGCTRN</sequence>
<evidence type="ECO:0000313" key="8">
    <source>
        <dbReference type="EMBL" id="KAK6632739.1"/>
    </source>
</evidence>
<keyword evidence="5 7" id="KW-0472">Membrane</keyword>
<dbReference type="Pfam" id="PF10177">
    <property type="entry name" value="DUF2371"/>
    <property type="match status" value="1"/>
</dbReference>
<dbReference type="EMBL" id="JAWJWE010000007">
    <property type="protein sequence ID" value="KAK6632739.1"/>
    <property type="molecule type" value="Genomic_DNA"/>
</dbReference>
<comment type="subcellular location">
    <subcellularLocation>
        <location evidence="1">Membrane</location>
        <topology evidence="1">Multi-pass membrane protein</topology>
    </subcellularLocation>
</comment>
<dbReference type="InterPro" id="IPR018787">
    <property type="entry name" value="DUF2371_TMEM200"/>
</dbReference>
<dbReference type="PANTHER" id="PTHR31815">
    <property type="entry name" value="AGAP005329-PA"/>
    <property type="match status" value="1"/>
</dbReference>
<organism evidence="8 9">
    <name type="scientific">Polyplax serrata</name>
    <name type="common">Common mouse louse</name>
    <dbReference type="NCBI Taxonomy" id="468196"/>
    <lineage>
        <taxon>Eukaryota</taxon>
        <taxon>Metazoa</taxon>
        <taxon>Ecdysozoa</taxon>
        <taxon>Arthropoda</taxon>
        <taxon>Hexapoda</taxon>
        <taxon>Insecta</taxon>
        <taxon>Pterygota</taxon>
        <taxon>Neoptera</taxon>
        <taxon>Paraneoptera</taxon>
        <taxon>Psocodea</taxon>
        <taxon>Troctomorpha</taxon>
        <taxon>Phthiraptera</taxon>
        <taxon>Anoplura</taxon>
        <taxon>Polyplacidae</taxon>
        <taxon>Polyplax</taxon>
    </lineage>
</organism>
<keyword evidence="4 7" id="KW-1133">Transmembrane helix</keyword>
<evidence type="ECO:0000256" key="1">
    <source>
        <dbReference type="ARBA" id="ARBA00004141"/>
    </source>
</evidence>
<dbReference type="PANTHER" id="PTHR31815:SF1">
    <property type="entry name" value="TRANSMEMBRANE PROTEIN 200C"/>
    <property type="match status" value="1"/>
</dbReference>
<evidence type="ECO:0000256" key="5">
    <source>
        <dbReference type="ARBA" id="ARBA00023136"/>
    </source>
</evidence>
<evidence type="ECO:0000256" key="3">
    <source>
        <dbReference type="ARBA" id="ARBA00022692"/>
    </source>
</evidence>
<comment type="caution">
    <text evidence="8">The sequence shown here is derived from an EMBL/GenBank/DDBJ whole genome shotgun (WGS) entry which is preliminary data.</text>
</comment>
<evidence type="ECO:0000256" key="4">
    <source>
        <dbReference type="ARBA" id="ARBA00022989"/>
    </source>
</evidence>
<evidence type="ECO:0000256" key="7">
    <source>
        <dbReference type="SAM" id="Phobius"/>
    </source>
</evidence>
<dbReference type="AlphaFoldDB" id="A0AAN8PI28"/>
<accession>A0AAN8PI28</accession>
<dbReference type="GO" id="GO:0016020">
    <property type="term" value="C:membrane"/>
    <property type="evidence" value="ECO:0007669"/>
    <property type="project" value="UniProtKB-SubCell"/>
</dbReference>